<evidence type="ECO:0000313" key="1">
    <source>
        <dbReference type="EMBL" id="CUR51121.1"/>
    </source>
</evidence>
<dbReference type="Gene3D" id="3.30.70.120">
    <property type="match status" value="1"/>
</dbReference>
<dbReference type="Proteomes" id="UP000196239">
    <property type="component" value="Chromosome 1"/>
</dbReference>
<organism evidence="1 2">
    <name type="scientific">Nitrosotalea devaniterrae</name>
    <dbReference type="NCBI Taxonomy" id="1078905"/>
    <lineage>
        <taxon>Archaea</taxon>
        <taxon>Nitrososphaerota</taxon>
        <taxon>Nitrososphaeria</taxon>
        <taxon>Nitrosotaleales</taxon>
        <taxon>Nitrosotaleaceae</taxon>
        <taxon>Nitrosotalea</taxon>
    </lineage>
</organism>
<dbReference type="InterPro" id="IPR011322">
    <property type="entry name" value="N-reg_PII-like_a/b"/>
</dbReference>
<dbReference type="AlphaFoldDB" id="A0A128A1A6"/>
<dbReference type="SUPFAM" id="SSF54913">
    <property type="entry name" value="GlnB-like"/>
    <property type="match status" value="1"/>
</dbReference>
<dbReference type="InterPro" id="IPR002187">
    <property type="entry name" value="N-reg_PII"/>
</dbReference>
<sequence length="105" mass="12011">MITKMKLYDIKLLTITYEILAQNKVTEILKKHKITGYTSYEVGGMGDEGLRGQGLPEEKNVKIEVVLTEQSAEKIIEEILRTLMPDYAIILYTSDVQVARMEKFV</sequence>
<gene>
    <name evidence="1" type="ORF">NDEV_0356</name>
</gene>
<reference evidence="2" key="1">
    <citation type="submission" date="2015-10" db="EMBL/GenBank/DDBJ databases">
        <authorList>
            <person name="Lehtovirta-Morley L.E."/>
            <person name="Vieille C."/>
        </authorList>
    </citation>
    <scope>NUCLEOTIDE SEQUENCE [LARGE SCALE GENOMIC DNA]</scope>
</reference>
<dbReference type="Pfam" id="PF00543">
    <property type="entry name" value="P-II"/>
    <property type="match status" value="1"/>
</dbReference>
<dbReference type="GO" id="GO:0006808">
    <property type="term" value="P:regulation of nitrogen utilization"/>
    <property type="evidence" value="ECO:0007669"/>
    <property type="project" value="InterPro"/>
</dbReference>
<name>A0A128A1A6_9ARCH</name>
<dbReference type="EMBL" id="LN890280">
    <property type="protein sequence ID" value="CUR51121.1"/>
    <property type="molecule type" value="Genomic_DNA"/>
</dbReference>
<protein>
    <submittedName>
        <fullName evidence="1">Nitrogen regulatory protein PII</fullName>
    </submittedName>
</protein>
<proteinExistence type="predicted"/>
<dbReference type="GO" id="GO:0030234">
    <property type="term" value="F:enzyme regulator activity"/>
    <property type="evidence" value="ECO:0007669"/>
    <property type="project" value="InterPro"/>
</dbReference>
<accession>A0A128A1A6</accession>
<evidence type="ECO:0000313" key="2">
    <source>
        <dbReference type="Proteomes" id="UP000196239"/>
    </source>
</evidence>
<keyword evidence="2" id="KW-1185">Reference proteome</keyword>
<dbReference type="KEGG" id="ndv:NDEV_0356"/>
<dbReference type="InterPro" id="IPR015867">
    <property type="entry name" value="N-reg_PII/ATP_PRibTrfase_C"/>
</dbReference>